<organism evidence="1 2">
    <name type="scientific">Manihot esculenta</name>
    <name type="common">Cassava</name>
    <name type="synonym">Jatropha manihot</name>
    <dbReference type="NCBI Taxonomy" id="3983"/>
    <lineage>
        <taxon>Eukaryota</taxon>
        <taxon>Viridiplantae</taxon>
        <taxon>Streptophyta</taxon>
        <taxon>Embryophyta</taxon>
        <taxon>Tracheophyta</taxon>
        <taxon>Spermatophyta</taxon>
        <taxon>Magnoliopsida</taxon>
        <taxon>eudicotyledons</taxon>
        <taxon>Gunneridae</taxon>
        <taxon>Pentapetalae</taxon>
        <taxon>rosids</taxon>
        <taxon>fabids</taxon>
        <taxon>Malpighiales</taxon>
        <taxon>Euphorbiaceae</taxon>
        <taxon>Crotonoideae</taxon>
        <taxon>Manihoteae</taxon>
        <taxon>Manihot</taxon>
    </lineage>
</organism>
<keyword evidence="2" id="KW-1185">Reference proteome</keyword>
<name>A0ACB7H099_MANES</name>
<accession>A0ACB7H099</accession>
<proteinExistence type="predicted"/>
<sequence length="111" mass="12599">MIVLCWNCRRLGNPRTVNALKDLASSYKPDFLFLMETKALSYSMEFFRSFLHFDGCFSVNRQGSGGGLSLMWKSHVSVSVVGFSSNFIDSVVLEGNVQWRFTGYYGFPESQ</sequence>
<comment type="caution">
    <text evidence="1">The sequence shown here is derived from an EMBL/GenBank/DDBJ whole genome shotgun (WGS) entry which is preliminary data.</text>
</comment>
<dbReference type="Proteomes" id="UP000091857">
    <property type="component" value="Chromosome 10"/>
</dbReference>
<gene>
    <name evidence="1" type="ORF">MANES_10G071301v8</name>
</gene>
<dbReference type="EMBL" id="CM004396">
    <property type="protein sequence ID" value="KAG8645534.1"/>
    <property type="molecule type" value="Genomic_DNA"/>
</dbReference>
<reference evidence="2" key="1">
    <citation type="journal article" date="2016" name="Nat. Biotechnol.">
        <title>Sequencing wild and cultivated cassava and related species reveals extensive interspecific hybridization and genetic diversity.</title>
        <authorList>
            <person name="Bredeson J.V."/>
            <person name="Lyons J.B."/>
            <person name="Prochnik S.E."/>
            <person name="Wu G.A."/>
            <person name="Ha C.M."/>
            <person name="Edsinger-Gonzales E."/>
            <person name="Grimwood J."/>
            <person name="Schmutz J."/>
            <person name="Rabbi I.Y."/>
            <person name="Egesi C."/>
            <person name="Nauluvula P."/>
            <person name="Lebot V."/>
            <person name="Ndunguru J."/>
            <person name="Mkamilo G."/>
            <person name="Bart R.S."/>
            <person name="Setter T.L."/>
            <person name="Gleadow R.M."/>
            <person name="Kulakow P."/>
            <person name="Ferguson M.E."/>
            <person name="Rounsley S."/>
            <person name="Rokhsar D.S."/>
        </authorList>
    </citation>
    <scope>NUCLEOTIDE SEQUENCE [LARGE SCALE GENOMIC DNA]</scope>
    <source>
        <strain evidence="2">cv. AM560-2</strain>
    </source>
</reference>
<evidence type="ECO:0000313" key="1">
    <source>
        <dbReference type="EMBL" id="KAG8645534.1"/>
    </source>
</evidence>
<evidence type="ECO:0000313" key="2">
    <source>
        <dbReference type="Proteomes" id="UP000091857"/>
    </source>
</evidence>
<protein>
    <submittedName>
        <fullName evidence="1">Uncharacterized protein</fullName>
    </submittedName>
</protein>